<keyword evidence="4" id="KW-1185">Reference proteome</keyword>
<dbReference type="eggNOG" id="COG0747">
    <property type="taxonomic scope" value="Bacteria"/>
</dbReference>
<dbReference type="SUPFAM" id="SSF53850">
    <property type="entry name" value="Periplasmic binding protein-like II"/>
    <property type="match status" value="1"/>
</dbReference>
<keyword evidence="1" id="KW-0732">Signal</keyword>
<evidence type="ECO:0000313" key="4">
    <source>
        <dbReference type="Proteomes" id="UP000028123"/>
    </source>
</evidence>
<organism evidence="3 4">
    <name type="scientific">Paenibacillus tyrfis</name>
    <dbReference type="NCBI Taxonomy" id="1501230"/>
    <lineage>
        <taxon>Bacteria</taxon>
        <taxon>Bacillati</taxon>
        <taxon>Bacillota</taxon>
        <taxon>Bacilli</taxon>
        <taxon>Bacillales</taxon>
        <taxon>Paenibacillaceae</taxon>
        <taxon>Paenibacillus</taxon>
    </lineage>
</organism>
<dbReference type="Proteomes" id="UP000028123">
    <property type="component" value="Unassembled WGS sequence"/>
</dbReference>
<dbReference type="GO" id="GO:0042597">
    <property type="term" value="C:periplasmic space"/>
    <property type="evidence" value="ECO:0007669"/>
    <property type="project" value="UniProtKB-ARBA"/>
</dbReference>
<feature type="domain" description="Solute-binding protein family 5" evidence="2">
    <location>
        <begin position="88"/>
        <end position="434"/>
    </location>
</feature>
<dbReference type="PROSITE" id="PS51257">
    <property type="entry name" value="PROKAR_LIPOPROTEIN"/>
    <property type="match status" value="1"/>
</dbReference>
<accession>A0A081P7E8</accession>
<evidence type="ECO:0000259" key="2">
    <source>
        <dbReference type="Pfam" id="PF00496"/>
    </source>
</evidence>
<feature type="chain" id="PRO_5038791628" evidence="1">
    <location>
        <begin position="22"/>
        <end position="526"/>
    </location>
</feature>
<name>A0A081P7E8_9BACL</name>
<evidence type="ECO:0000313" key="3">
    <source>
        <dbReference type="EMBL" id="KEQ26621.1"/>
    </source>
</evidence>
<dbReference type="EMBL" id="JNVM01000006">
    <property type="protein sequence ID" value="KEQ26621.1"/>
    <property type="molecule type" value="Genomic_DNA"/>
</dbReference>
<evidence type="ECO:0000256" key="1">
    <source>
        <dbReference type="SAM" id="SignalP"/>
    </source>
</evidence>
<dbReference type="GO" id="GO:0043190">
    <property type="term" value="C:ATP-binding cassette (ABC) transporter complex"/>
    <property type="evidence" value="ECO:0007669"/>
    <property type="project" value="InterPro"/>
</dbReference>
<dbReference type="PANTHER" id="PTHR30290:SF59">
    <property type="entry name" value="OLIGOPEPTIDE ABC TRANSPORTER,SUBSTRATE-BINDING PROTEIN"/>
    <property type="match status" value="1"/>
</dbReference>
<feature type="signal peptide" evidence="1">
    <location>
        <begin position="1"/>
        <end position="21"/>
    </location>
</feature>
<dbReference type="FunFam" id="3.90.76.10:FF:000004">
    <property type="entry name" value="Peptide ABC transporter substrate-binding protein"/>
    <property type="match status" value="1"/>
</dbReference>
<dbReference type="GO" id="GO:0015833">
    <property type="term" value="P:peptide transport"/>
    <property type="evidence" value="ECO:0007669"/>
    <property type="project" value="TreeGrafter"/>
</dbReference>
<dbReference type="InterPro" id="IPR000914">
    <property type="entry name" value="SBP_5_dom"/>
</dbReference>
<sequence length="526" mass="58438">MKKKRSFLTALVIALGLIVSACNSEPEANEGSTNTSAAKAGGNLIVAIKDDPKTFNPIYAGDRMSLTIGKALFSPLFTINDGKKTFVLAESLTPSADLTKYTLKLRSGLTWHDGQKLTADDVVFTLNSILDEKQHSYFRSLFVLDGKPVQVNKLDELTVEIVLPQASASFEGALVQISPIPKHIFEGEADMEKSAKNHSPVGSGPFKFKEYRSGEYVIVERNDKYFGDKAKLDSITYRVAKDSNAAILALQNGEINMMLVEPQDYNKVKDTGKSELLMFPSGGVTTMVFNTNIDVMKRREVRQAIAHAIDKKELITMGFSSVDFAEPAASIFSPDTLYQKKELKTYEYDQAKAKELLKTAGADNLKIRFAYYNASKAEGNMSLYLQQKLKEIGVQVELIPLDGATLGKKALNKDNADYDLSFGGYSMGYEPDAYKAIYLGNAPYNYSHYKNDEFDKLWIKAAVETDANKRADLYKRIQEMAADDVTTYPIAYGKSIIAVDKRFGGLQEAVPKQVVLFDDFTKIYMK</sequence>
<protein>
    <submittedName>
        <fullName evidence="3">Peptide ABC transporter substrate-binding protein</fullName>
    </submittedName>
</protein>
<dbReference type="RefSeq" id="WP_036679455.1">
    <property type="nucleotide sequence ID" value="NZ_JNVM01000006.1"/>
</dbReference>
<dbReference type="InterPro" id="IPR039424">
    <property type="entry name" value="SBP_5"/>
</dbReference>
<dbReference type="Gene3D" id="3.90.76.10">
    <property type="entry name" value="Dipeptide-binding Protein, Domain 1"/>
    <property type="match status" value="1"/>
</dbReference>
<dbReference type="GO" id="GO:1904680">
    <property type="term" value="F:peptide transmembrane transporter activity"/>
    <property type="evidence" value="ECO:0007669"/>
    <property type="project" value="TreeGrafter"/>
</dbReference>
<dbReference type="AlphaFoldDB" id="A0A081P7E8"/>
<proteinExistence type="predicted"/>
<reference evidence="3 4" key="1">
    <citation type="submission" date="2014-06" db="EMBL/GenBank/DDBJ databases">
        <title>Draft genome sequence of Paenibacillus sp. MSt1.</title>
        <authorList>
            <person name="Aw Y.K."/>
            <person name="Ong K.S."/>
            <person name="Gan H.M."/>
            <person name="Lee S.M."/>
        </authorList>
    </citation>
    <scope>NUCLEOTIDE SEQUENCE [LARGE SCALE GENOMIC DNA]</scope>
    <source>
        <strain evidence="3 4">MSt1</strain>
    </source>
</reference>
<dbReference type="PANTHER" id="PTHR30290">
    <property type="entry name" value="PERIPLASMIC BINDING COMPONENT OF ABC TRANSPORTER"/>
    <property type="match status" value="1"/>
</dbReference>
<dbReference type="Pfam" id="PF00496">
    <property type="entry name" value="SBP_bac_5"/>
    <property type="match status" value="1"/>
</dbReference>
<gene>
    <name evidence="3" type="ORF">ET33_32795</name>
</gene>
<dbReference type="PIRSF" id="PIRSF002741">
    <property type="entry name" value="MppA"/>
    <property type="match status" value="1"/>
</dbReference>
<dbReference type="Gene3D" id="3.10.105.10">
    <property type="entry name" value="Dipeptide-binding Protein, Domain 3"/>
    <property type="match status" value="1"/>
</dbReference>
<dbReference type="CDD" id="cd00995">
    <property type="entry name" value="PBP2_NikA_DppA_OppA_like"/>
    <property type="match status" value="1"/>
</dbReference>
<dbReference type="InterPro" id="IPR030678">
    <property type="entry name" value="Peptide/Ni-bd"/>
</dbReference>
<dbReference type="Gene3D" id="3.40.190.10">
    <property type="entry name" value="Periplasmic binding protein-like II"/>
    <property type="match status" value="1"/>
</dbReference>
<comment type="caution">
    <text evidence="3">The sequence shown here is derived from an EMBL/GenBank/DDBJ whole genome shotgun (WGS) entry which is preliminary data.</text>
</comment>
<dbReference type="OrthoDB" id="9796817at2"/>